<gene>
    <name evidence="1" type="ORF">QTG54_006393</name>
</gene>
<name>A0AAD9DCR0_9STRA</name>
<evidence type="ECO:0000313" key="2">
    <source>
        <dbReference type="Proteomes" id="UP001224775"/>
    </source>
</evidence>
<dbReference type="EMBL" id="JATAAI010000010">
    <property type="protein sequence ID" value="KAK1742796.1"/>
    <property type="molecule type" value="Genomic_DNA"/>
</dbReference>
<organism evidence="1 2">
    <name type="scientific">Skeletonema marinoi</name>
    <dbReference type="NCBI Taxonomy" id="267567"/>
    <lineage>
        <taxon>Eukaryota</taxon>
        <taxon>Sar</taxon>
        <taxon>Stramenopiles</taxon>
        <taxon>Ochrophyta</taxon>
        <taxon>Bacillariophyta</taxon>
        <taxon>Coscinodiscophyceae</taxon>
        <taxon>Thalassiosirophycidae</taxon>
        <taxon>Thalassiosirales</taxon>
        <taxon>Skeletonemataceae</taxon>
        <taxon>Skeletonema</taxon>
        <taxon>Skeletonema marinoi-dohrnii complex</taxon>
    </lineage>
</organism>
<proteinExistence type="predicted"/>
<comment type="caution">
    <text evidence="1">The sequence shown here is derived from an EMBL/GenBank/DDBJ whole genome shotgun (WGS) entry which is preliminary data.</text>
</comment>
<evidence type="ECO:0000313" key="1">
    <source>
        <dbReference type="EMBL" id="KAK1742796.1"/>
    </source>
</evidence>
<keyword evidence="2" id="KW-1185">Reference proteome</keyword>
<sequence>MATTTRKNNTDDWQKALLGWTAKQGRILTDEGKATEHYCSERGFPFASNELPHYHLERGDSHQVFRRWAAAASSCDDQEGKSPIVGAWSRPLFTGKWEHSTDNDETVYNIQTGSLFIDLRIPMIKPVSRWENFDEDLRLYARQHVFAGYSVISQEKNNNNENNDNKMSNNLPLCTRHHCIDWNYVSGKPRPRPNKWYIEGRNINERIPFNTWKEWSYATDENGQSYYWEKWERITGDELGQGLRLAMRKKKQVPSREGCDDAILVAVGDHFNYIVGRQFLDLHTRYGDASNTVELVDLAIQNGDRDTAISYLSLAGGHGTISSGWKIDCALQPWQHGKSVFDCLQCNTCNEEVKVIGSSNVGCISWEVLIGNDSWDVYECSLSREKLQQLFLSRKMSRL</sequence>
<dbReference type="AlphaFoldDB" id="A0AAD9DCR0"/>
<protein>
    <submittedName>
        <fullName evidence="1">Uncharacterized protein</fullName>
    </submittedName>
</protein>
<dbReference type="Proteomes" id="UP001224775">
    <property type="component" value="Unassembled WGS sequence"/>
</dbReference>
<reference evidence="1" key="1">
    <citation type="submission" date="2023-06" db="EMBL/GenBank/DDBJ databases">
        <title>Survivors Of The Sea: Transcriptome response of Skeletonema marinoi to long-term dormancy.</title>
        <authorList>
            <person name="Pinder M.I.M."/>
            <person name="Kourtchenko O."/>
            <person name="Robertson E.K."/>
            <person name="Larsson T."/>
            <person name="Maumus F."/>
            <person name="Osuna-Cruz C.M."/>
            <person name="Vancaester E."/>
            <person name="Stenow R."/>
            <person name="Vandepoele K."/>
            <person name="Ploug H."/>
            <person name="Bruchert V."/>
            <person name="Godhe A."/>
            <person name="Topel M."/>
        </authorList>
    </citation>
    <scope>NUCLEOTIDE SEQUENCE</scope>
    <source>
        <strain evidence="1">R05AC</strain>
    </source>
</reference>
<accession>A0AAD9DCR0</accession>